<dbReference type="GO" id="GO:0016987">
    <property type="term" value="F:sigma factor activity"/>
    <property type="evidence" value="ECO:0007669"/>
    <property type="project" value="UniProtKB-KW"/>
</dbReference>
<accession>A0A0D0Q8A0</accession>
<dbReference type="PATRIC" id="fig|2064.6.peg.1196"/>
<keyword evidence="4" id="KW-0804">Transcription</keyword>
<dbReference type="STRING" id="2064.TR51_05415"/>
<keyword evidence="7" id="KW-1185">Reference proteome</keyword>
<feature type="domain" description="RNA polymerase sigma factor 70 region 4 type 2" evidence="5">
    <location>
        <begin position="116"/>
        <end position="165"/>
    </location>
</feature>
<dbReference type="GO" id="GO:0006352">
    <property type="term" value="P:DNA-templated transcription initiation"/>
    <property type="evidence" value="ECO:0007669"/>
    <property type="project" value="InterPro"/>
</dbReference>
<evidence type="ECO:0000313" key="6">
    <source>
        <dbReference type="EMBL" id="KIQ67338.1"/>
    </source>
</evidence>
<evidence type="ECO:0000313" key="7">
    <source>
        <dbReference type="Proteomes" id="UP000032066"/>
    </source>
</evidence>
<evidence type="ECO:0000256" key="3">
    <source>
        <dbReference type="ARBA" id="ARBA00023082"/>
    </source>
</evidence>
<sequence length="174" mass="19767">MAAPQRRDQLTFDAFCETHEQAWLAAARACRLSDEQAHAVVDAVRDWLWGDWQMLLREPAPAASAWRVLKEEISRAGLAATADGDRHGPQDQWRVAIRTAMHRMHVGFASDVLGTYEAILSLPERQQDVIILRYALDLRDETVAEYLDSTVVTVRSHARHAESRLKEKLARRNA</sequence>
<proteinExistence type="inferred from homology"/>
<keyword evidence="2" id="KW-0805">Transcription regulation</keyword>
<evidence type="ECO:0000256" key="4">
    <source>
        <dbReference type="ARBA" id="ARBA00023163"/>
    </source>
</evidence>
<evidence type="ECO:0000256" key="1">
    <source>
        <dbReference type="ARBA" id="ARBA00010641"/>
    </source>
</evidence>
<dbReference type="InterPro" id="IPR036388">
    <property type="entry name" value="WH-like_DNA-bd_sf"/>
</dbReference>
<dbReference type="EMBL" id="JXZB01000001">
    <property type="protein sequence ID" value="KIQ67338.1"/>
    <property type="molecule type" value="Genomic_DNA"/>
</dbReference>
<dbReference type="SUPFAM" id="SSF88659">
    <property type="entry name" value="Sigma3 and sigma4 domains of RNA polymerase sigma factors"/>
    <property type="match status" value="1"/>
</dbReference>
<dbReference type="InterPro" id="IPR013324">
    <property type="entry name" value="RNA_pol_sigma_r3/r4-like"/>
</dbReference>
<keyword evidence="3" id="KW-0731">Sigma factor</keyword>
<dbReference type="AlphaFoldDB" id="A0A0D0Q8A0"/>
<comment type="caution">
    <text evidence="6">The sequence shown here is derived from an EMBL/GenBank/DDBJ whole genome shotgun (WGS) entry which is preliminary data.</text>
</comment>
<dbReference type="InterPro" id="IPR013249">
    <property type="entry name" value="RNA_pol_sigma70_r4_t2"/>
</dbReference>
<dbReference type="Proteomes" id="UP000032066">
    <property type="component" value="Unassembled WGS sequence"/>
</dbReference>
<gene>
    <name evidence="6" type="ORF">TR51_05415</name>
</gene>
<evidence type="ECO:0000259" key="5">
    <source>
        <dbReference type="Pfam" id="PF08281"/>
    </source>
</evidence>
<comment type="similarity">
    <text evidence="1">Belongs to the sigma-70 factor family. ECF subfamily.</text>
</comment>
<reference evidence="6 7" key="1">
    <citation type="submission" date="2015-02" db="EMBL/GenBank/DDBJ databases">
        <title>Draft genome sequence of Kitasatospora griseola MF730-N6, a bafilomycin, terpentecin and satosporin producer.</title>
        <authorList>
            <person name="Arens J.C."/>
            <person name="Haltli B."/>
            <person name="Kerr R.G."/>
        </authorList>
    </citation>
    <scope>NUCLEOTIDE SEQUENCE [LARGE SCALE GENOMIC DNA]</scope>
    <source>
        <strain evidence="6 7">MF730-N6</strain>
    </source>
</reference>
<dbReference type="GO" id="GO:0003677">
    <property type="term" value="F:DNA binding"/>
    <property type="evidence" value="ECO:0007669"/>
    <property type="project" value="InterPro"/>
</dbReference>
<name>A0A0D0Q8A0_KITGR</name>
<dbReference type="Gene3D" id="1.10.10.10">
    <property type="entry name" value="Winged helix-like DNA-binding domain superfamily/Winged helix DNA-binding domain"/>
    <property type="match status" value="1"/>
</dbReference>
<protein>
    <recommendedName>
        <fullName evidence="5">RNA polymerase sigma factor 70 region 4 type 2 domain-containing protein</fullName>
    </recommendedName>
</protein>
<dbReference type="Pfam" id="PF08281">
    <property type="entry name" value="Sigma70_r4_2"/>
    <property type="match status" value="1"/>
</dbReference>
<evidence type="ECO:0000256" key="2">
    <source>
        <dbReference type="ARBA" id="ARBA00023015"/>
    </source>
</evidence>
<organism evidence="6 7">
    <name type="scientific">Kitasatospora griseola</name>
    <name type="common">Streptomyces griseolosporeus</name>
    <dbReference type="NCBI Taxonomy" id="2064"/>
    <lineage>
        <taxon>Bacteria</taxon>
        <taxon>Bacillati</taxon>
        <taxon>Actinomycetota</taxon>
        <taxon>Actinomycetes</taxon>
        <taxon>Kitasatosporales</taxon>
        <taxon>Streptomycetaceae</taxon>
        <taxon>Kitasatospora</taxon>
    </lineage>
</organism>